<dbReference type="Gene3D" id="3.40.50.720">
    <property type="entry name" value="NAD(P)-binding Rossmann-like Domain"/>
    <property type="match status" value="1"/>
</dbReference>
<dbReference type="InterPro" id="IPR002347">
    <property type="entry name" value="SDR_fam"/>
</dbReference>
<dbReference type="PANTHER" id="PTHR24320">
    <property type="entry name" value="RETINOL DEHYDROGENASE"/>
    <property type="match status" value="1"/>
</dbReference>
<evidence type="ECO:0000256" key="2">
    <source>
        <dbReference type="ARBA" id="ARBA00023002"/>
    </source>
</evidence>
<protein>
    <submittedName>
        <fullName evidence="3">SDR family NAD(P)-dependent oxidoreductase</fullName>
    </submittedName>
</protein>
<dbReference type="SUPFAM" id="SSF51735">
    <property type="entry name" value="NAD(P)-binding Rossmann-fold domains"/>
    <property type="match status" value="1"/>
</dbReference>
<comment type="similarity">
    <text evidence="1">Belongs to the short-chain dehydrogenases/reductases (SDR) family.</text>
</comment>
<dbReference type="EMBL" id="CP136798">
    <property type="protein sequence ID" value="XCN18578.1"/>
    <property type="molecule type" value="Genomic_DNA"/>
</dbReference>
<dbReference type="Pfam" id="PF00106">
    <property type="entry name" value="adh_short"/>
    <property type="match status" value="1"/>
</dbReference>
<evidence type="ECO:0000313" key="3">
    <source>
        <dbReference type="EMBL" id="XCN18578.1"/>
    </source>
</evidence>
<sequence>MNQHIPQQRIIVMTGATAGLGAHALRTLAAQPATRVIVGARGAGRAVPQGVDVVPLDLASLADVRRFADTVIARLDGARIDILVLNAGMQSAATGARSADGYELTFAVNHLAHYLLARLLMPHLADFGRLVITTSDTHDPAITPIAPKTLDPKALAHPEKGGFGTGIRAYSSSKLCNLLTAQSFAASQEIRDRKIDVIAFNPGLTGGTSLGREASRARKILMTALMGTVFKIAGRFKPEYVMGTPERAGEQLAAVAAGDLAPPPGRLYVSLLKGEATFPDPSELARSRTARDQLWNESAAMVGLT</sequence>
<dbReference type="GO" id="GO:0016491">
    <property type="term" value="F:oxidoreductase activity"/>
    <property type="evidence" value="ECO:0007669"/>
    <property type="project" value="UniProtKB-KW"/>
</dbReference>
<dbReference type="RefSeq" id="WP_354598840.1">
    <property type="nucleotide sequence ID" value="NZ_CP136798.1"/>
</dbReference>
<dbReference type="PANTHER" id="PTHR24320:SF152">
    <property type="entry name" value="SHORT-CHAIN DEHYDROGENASE_REDUCTASE FAMILY PROTEIN"/>
    <property type="match status" value="1"/>
</dbReference>
<dbReference type="InterPro" id="IPR036291">
    <property type="entry name" value="NAD(P)-bd_dom_sf"/>
</dbReference>
<evidence type="ECO:0000256" key="1">
    <source>
        <dbReference type="ARBA" id="ARBA00006484"/>
    </source>
</evidence>
<gene>
    <name evidence="3" type="ORF">R1Y80_35205</name>
</gene>
<accession>A0AAU8KSI8</accession>
<name>A0AAU8KSI8_9ACTN</name>
<reference evidence="3" key="1">
    <citation type="submission" date="2023-10" db="EMBL/GenBank/DDBJ databases">
        <title>Complete genome sequence of Streptomyces sp. JL1001.</title>
        <authorList>
            <person name="Jiang L."/>
        </authorList>
    </citation>
    <scope>NUCLEOTIDE SEQUENCE</scope>
    <source>
        <strain evidence="3">JL1001</strain>
    </source>
</reference>
<organism evidence="3">
    <name type="scientific">Streptomyces sp. JL1001</name>
    <dbReference type="NCBI Taxonomy" id="3078227"/>
    <lineage>
        <taxon>Bacteria</taxon>
        <taxon>Bacillati</taxon>
        <taxon>Actinomycetota</taxon>
        <taxon>Actinomycetes</taxon>
        <taxon>Kitasatosporales</taxon>
        <taxon>Streptomycetaceae</taxon>
        <taxon>Streptomyces</taxon>
    </lineage>
</organism>
<proteinExistence type="inferred from homology"/>
<dbReference type="AlphaFoldDB" id="A0AAU8KSI8"/>
<keyword evidence="2" id="KW-0560">Oxidoreductase</keyword>